<feature type="transmembrane region" description="Helical" evidence="5">
    <location>
        <begin position="12"/>
        <end position="31"/>
    </location>
</feature>
<dbReference type="Pfam" id="PF01981">
    <property type="entry name" value="PTH2"/>
    <property type="match status" value="1"/>
</dbReference>
<evidence type="ECO:0000256" key="5">
    <source>
        <dbReference type="SAM" id="Phobius"/>
    </source>
</evidence>
<evidence type="ECO:0000256" key="4">
    <source>
        <dbReference type="ARBA" id="ARBA00048707"/>
    </source>
</evidence>
<evidence type="ECO:0000313" key="6">
    <source>
        <dbReference type="EMBL" id="PXF45112.1"/>
    </source>
</evidence>
<dbReference type="EC" id="3.1.1.29" evidence="1"/>
<keyword evidence="7" id="KW-1185">Reference proteome</keyword>
<organism evidence="6 7">
    <name type="scientific">Gracilariopsis chorda</name>
    <dbReference type="NCBI Taxonomy" id="448386"/>
    <lineage>
        <taxon>Eukaryota</taxon>
        <taxon>Rhodophyta</taxon>
        <taxon>Florideophyceae</taxon>
        <taxon>Rhodymeniophycidae</taxon>
        <taxon>Gracilariales</taxon>
        <taxon>Gracilariaceae</taxon>
        <taxon>Gracilariopsis</taxon>
    </lineage>
</organism>
<keyword evidence="5" id="KW-0812">Transmembrane</keyword>
<dbReference type="CDD" id="cd02430">
    <property type="entry name" value="PTH2"/>
    <property type="match status" value="1"/>
</dbReference>
<comment type="caution">
    <text evidence="6">The sequence shown here is derived from an EMBL/GenBank/DDBJ whole genome shotgun (WGS) entry which is preliminary data.</text>
</comment>
<comment type="similarity">
    <text evidence="3">Belongs to the PTH2 family.</text>
</comment>
<sequence length="174" mass="18734">MVSELSAKDGTAGVVGLAAGFLLGFLTNHILRRLKTQDVYYESDDDDEPPTSYRASGEEHRLILCVRTDLKMQKGKIAAQVGHATLGAFKAAARRAPAALKTWEVNAQPKIAVQIRSYKEAQQLQRHANSLGLVTYMVYDAGKTQIAAGSMTVLAVGPGPVSLVNQVTGKLRLL</sequence>
<dbReference type="InterPro" id="IPR023476">
    <property type="entry name" value="Pep_tRNA_hydro_II_dom_sf"/>
</dbReference>
<reference evidence="6 7" key="1">
    <citation type="journal article" date="2018" name="Mol. Biol. Evol.">
        <title>Analysis of the draft genome of the red seaweed Gracilariopsis chorda provides insights into genome size evolution in Rhodophyta.</title>
        <authorList>
            <person name="Lee J."/>
            <person name="Yang E.C."/>
            <person name="Graf L."/>
            <person name="Yang J.H."/>
            <person name="Qiu H."/>
            <person name="Zel Zion U."/>
            <person name="Chan C.X."/>
            <person name="Stephens T.G."/>
            <person name="Weber A.P.M."/>
            <person name="Boo G.H."/>
            <person name="Boo S.M."/>
            <person name="Kim K.M."/>
            <person name="Shin Y."/>
            <person name="Jung M."/>
            <person name="Lee S.J."/>
            <person name="Yim H.S."/>
            <person name="Lee J.H."/>
            <person name="Bhattacharya D."/>
            <person name="Yoon H.S."/>
        </authorList>
    </citation>
    <scope>NUCLEOTIDE SEQUENCE [LARGE SCALE GENOMIC DNA]</scope>
    <source>
        <strain evidence="6 7">SKKU-2015</strain>
        <tissue evidence="6">Whole body</tissue>
    </source>
</reference>
<keyword evidence="2 6" id="KW-0378">Hydrolase</keyword>
<dbReference type="GO" id="GO:0004045">
    <property type="term" value="F:peptidyl-tRNA hydrolase activity"/>
    <property type="evidence" value="ECO:0007669"/>
    <property type="project" value="UniProtKB-EC"/>
</dbReference>
<accession>A0A2V3ISN2</accession>
<keyword evidence="5" id="KW-0472">Membrane</keyword>
<comment type="catalytic activity">
    <reaction evidence="4">
        <text>an N-acyl-L-alpha-aminoacyl-tRNA + H2O = an N-acyl-L-amino acid + a tRNA + H(+)</text>
        <dbReference type="Rhea" id="RHEA:54448"/>
        <dbReference type="Rhea" id="RHEA-COMP:10123"/>
        <dbReference type="Rhea" id="RHEA-COMP:13883"/>
        <dbReference type="ChEBI" id="CHEBI:15377"/>
        <dbReference type="ChEBI" id="CHEBI:15378"/>
        <dbReference type="ChEBI" id="CHEBI:59874"/>
        <dbReference type="ChEBI" id="CHEBI:78442"/>
        <dbReference type="ChEBI" id="CHEBI:138191"/>
        <dbReference type="EC" id="3.1.1.29"/>
    </reaction>
</comment>
<dbReference type="STRING" id="448386.A0A2V3ISN2"/>
<dbReference type="SUPFAM" id="SSF102462">
    <property type="entry name" value="Peptidyl-tRNA hydrolase II"/>
    <property type="match status" value="1"/>
</dbReference>
<proteinExistence type="inferred from homology"/>
<evidence type="ECO:0000256" key="1">
    <source>
        <dbReference type="ARBA" id="ARBA00013260"/>
    </source>
</evidence>
<dbReference type="EMBL" id="NBIV01000070">
    <property type="protein sequence ID" value="PXF45112.1"/>
    <property type="molecule type" value="Genomic_DNA"/>
</dbReference>
<protein>
    <recommendedName>
        <fullName evidence="1">peptidyl-tRNA hydrolase</fullName>
        <ecNumber evidence="1">3.1.1.29</ecNumber>
    </recommendedName>
</protein>
<dbReference type="NCBIfam" id="TIGR00283">
    <property type="entry name" value="arch_pth2"/>
    <property type="match status" value="1"/>
</dbReference>
<evidence type="ECO:0000256" key="3">
    <source>
        <dbReference type="ARBA" id="ARBA00038050"/>
    </source>
</evidence>
<dbReference type="Gene3D" id="3.40.1490.10">
    <property type="entry name" value="Bit1"/>
    <property type="match status" value="1"/>
</dbReference>
<gene>
    <name evidence="6" type="ORF">BWQ96_05151</name>
</gene>
<evidence type="ECO:0000313" key="7">
    <source>
        <dbReference type="Proteomes" id="UP000247409"/>
    </source>
</evidence>
<dbReference type="AlphaFoldDB" id="A0A2V3ISN2"/>
<dbReference type="InterPro" id="IPR002833">
    <property type="entry name" value="PTH2"/>
</dbReference>
<dbReference type="FunFam" id="3.40.1490.10:FF:000001">
    <property type="entry name" value="Peptidyl-tRNA hydrolase 2"/>
    <property type="match status" value="1"/>
</dbReference>
<dbReference type="GO" id="GO:0005829">
    <property type="term" value="C:cytosol"/>
    <property type="evidence" value="ECO:0007669"/>
    <property type="project" value="TreeGrafter"/>
</dbReference>
<dbReference type="PANTHER" id="PTHR12649">
    <property type="entry name" value="PEPTIDYL-TRNA HYDROLASE 2"/>
    <property type="match status" value="1"/>
</dbReference>
<evidence type="ECO:0000256" key="2">
    <source>
        <dbReference type="ARBA" id="ARBA00022801"/>
    </source>
</evidence>
<dbReference type="PANTHER" id="PTHR12649:SF11">
    <property type="entry name" value="PEPTIDYL-TRNA HYDROLASE 2, MITOCHONDRIAL"/>
    <property type="match status" value="1"/>
</dbReference>
<dbReference type="OrthoDB" id="1733656at2759"/>
<name>A0A2V3ISN2_9FLOR</name>
<dbReference type="Proteomes" id="UP000247409">
    <property type="component" value="Unassembled WGS sequence"/>
</dbReference>
<keyword evidence="5" id="KW-1133">Transmembrane helix</keyword>